<keyword evidence="3" id="KW-1185">Reference proteome</keyword>
<name>A0ABZ2LKC9_9BACT</name>
<proteinExistence type="predicted"/>
<dbReference type="EMBL" id="CP089984">
    <property type="protein sequence ID" value="WXB11195.1"/>
    <property type="molecule type" value="Genomic_DNA"/>
</dbReference>
<reference evidence="2 3" key="1">
    <citation type="submission" date="2021-12" db="EMBL/GenBank/DDBJ databases">
        <title>Discovery of the Pendulisporaceae a myxobacterial family with distinct sporulation behavior and unique specialized metabolism.</title>
        <authorList>
            <person name="Garcia R."/>
            <person name="Popoff A."/>
            <person name="Bader C.D."/>
            <person name="Loehr J."/>
            <person name="Walesch S."/>
            <person name="Walt C."/>
            <person name="Boldt J."/>
            <person name="Bunk B."/>
            <person name="Haeckl F.J.F.P.J."/>
            <person name="Gunesch A.P."/>
            <person name="Birkelbach J."/>
            <person name="Nuebel U."/>
            <person name="Pietschmann T."/>
            <person name="Bach T."/>
            <person name="Mueller R."/>
        </authorList>
    </citation>
    <scope>NUCLEOTIDE SEQUENCE [LARGE SCALE GENOMIC DNA]</scope>
    <source>
        <strain evidence="2 3">MSr11954</strain>
    </source>
</reference>
<dbReference type="Proteomes" id="UP001370348">
    <property type="component" value="Chromosome"/>
</dbReference>
<feature type="signal peptide" evidence="1">
    <location>
        <begin position="1"/>
        <end position="33"/>
    </location>
</feature>
<keyword evidence="1" id="KW-0732">Signal</keyword>
<dbReference type="RefSeq" id="WP_394820810.1">
    <property type="nucleotide sequence ID" value="NZ_CP089984.1"/>
</dbReference>
<feature type="chain" id="PRO_5045231125" evidence="1">
    <location>
        <begin position="34"/>
        <end position="129"/>
    </location>
</feature>
<accession>A0ABZ2LKC9</accession>
<organism evidence="2 3">
    <name type="scientific">Pendulispora albinea</name>
    <dbReference type="NCBI Taxonomy" id="2741071"/>
    <lineage>
        <taxon>Bacteria</taxon>
        <taxon>Pseudomonadati</taxon>
        <taxon>Myxococcota</taxon>
        <taxon>Myxococcia</taxon>
        <taxon>Myxococcales</taxon>
        <taxon>Sorangiineae</taxon>
        <taxon>Pendulisporaceae</taxon>
        <taxon>Pendulispora</taxon>
    </lineage>
</organism>
<evidence type="ECO:0000313" key="2">
    <source>
        <dbReference type="EMBL" id="WXB11195.1"/>
    </source>
</evidence>
<evidence type="ECO:0000256" key="1">
    <source>
        <dbReference type="SAM" id="SignalP"/>
    </source>
</evidence>
<sequence>MKSNQKKSRIVIGAVLCAAAAGAFMARPSRAQASVEAGPTEEDFLARGCSLRKQKIIQGRHLNLWACDINSYHGQIASARAGDSVWASFAPGEKFYVQAGNTFVNTRDYQSLPTVCGRIADTGFSDCTD</sequence>
<gene>
    <name evidence="2" type="ORF">LZC94_25380</name>
</gene>
<evidence type="ECO:0000313" key="3">
    <source>
        <dbReference type="Proteomes" id="UP001370348"/>
    </source>
</evidence>
<protein>
    <submittedName>
        <fullName evidence="2">Uncharacterized protein</fullName>
    </submittedName>
</protein>